<dbReference type="EMBL" id="CADCXV010001097">
    <property type="protein sequence ID" value="CAB0041191.1"/>
    <property type="molecule type" value="Genomic_DNA"/>
</dbReference>
<protein>
    <submittedName>
        <fullName evidence="1">Uncharacterized protein</fullName>
    </submittedName>
</protein>
<reference evidence="1 2" key="1">
    <citation type="submission" date="2020-02" db="EMBL/GenBank/DDBJ databases">
        <authorList>
            <person name="Ferguson B K."/>
        </authorList>
    </citation>
    <scope>NUCLEOTIDE SEQUENCE [LARGE SCALE GENOMIC DNA]</scope>
</reference>
<organism evidence="1 2">
    <name type="scientific">Trichogramma brassicae</name>
    <dbReference type="NCBI Taxonomy" id="86971"/>
    <lineage>
        <taxon>Eukaryota</taxon>
        <taxon>Metazoa</taxon>
        <taxon>Ecdysozoa</taxon>
        <taxon>Arthropoda</taxon>
        <taxon>Hexapoda</taxon>
        <taxon>Insecta</taxon>
        <taxon>Pterygota</taxon>
        <taxon>Neoptera</taxon>
        <taxon>Endopterygota</taxon>
        <taxon>Hymenoptera</taxon>
        <taxon>Apocrita</taxon>
        <taxon>Proctotrupomorpha</taxon>
        <taxon>Chalcidoidea</taxon>
        <taxon>Trichogrammatidae</taxon>
        <taxon>Trichogramma</taxon>
    </lineage>
</organism>
<evidence type="ECO:0000313" key="2">
    <source>
        <dbReference type="Proteomes" id="UP000479190"/>
    </source>
</evidence>
<keyword evidence="2" id="KW-1185">Reference proteome</keyword>
<gene>
    <name evidence="1" type="ORF">TBRA_LOCUS12867</name>
</gene>
<feature type="non-terminal residue" evidence="1">
    <location>
        <position position="70"/>
    </location>
</feature>
<evidence type="ECO:0000313" key="1">
    <source>
        <dbReference type="EMBL" id="CAB0041191.1"/>
    </source>
</evidence>
<dbReference type="AlphaFoldDB" id="A0A6H5IYY0"/>
<dbReference type="Proteomes" id="UP000479190">
    <property type="component" value="Unassembled WGS sequence"/>
</dbReference>
<name>A0A6H5IYY0_9HYME</name>
<sequence>MNDNSSILTYCIRATGVGEVNEWCEILFSFVLLRSSTLVEKKIMKLRISDEMRVYLYFTLSISLLPRLSI</sequence>
<proteinExistence type="predicted"/>
<accession>A0A6H5IYY0</accession>